<dbReference type="EMBL" id="BOMH01000112">
    <property type="protein sequence ID" value="GID71288.1"/>
    <property type="molecule type" value="Genomic_DNA"/>
</dbReference>
<name>A0A919MB74_9ACTN</name>
<evidence type="ECO:0000313" key="1">
    <source>
        <dbReference type="EMBL" id="GID71288.1"/>
    </source>
</evidence>
<sequence length="89" mass="10143">MTVSPRWRPGRGGLYVVGDSLDRDSRRLTFLDSFPAGTNLRFRERSEYDCSTCRGLRAWPQVIETVDPLPITSAASFAKAPRRRRSAER</sequence>
<dbReference type="AlphaFoldDB" id="A0A919MB74"/>
<organism evidence="1 2">
    <name type="scientific">Actinoplanes cyaneus</name>
    <dbReference type="NCBI Taxonomy" id="52696"/>
    <lineage>
        <taxon>Bacteria</taxon>
        <taxon>Bacillati</taxon>
        <taxon>Actinomycetota</taxon>
        <taxon>Actinomycetes</taxon>
        <taxon>Micromonosporales</taxon>
        <taxon>Micromonosporaceae</taxon>
        <taxon>Actinoplanes</taxon>
    </lineage>
</organism>
<reference evidence="1" key="1">
    <citation type="submission" date="2021-01" db="EMBL/GenBank/DDBJ databases">
        <title>Whole genome shotgun sequence of Actinoplanes cyaneus NBRC 14990.</title>
        <authorList>
            <person name="Komaki H."/>
            <person name="Tamura T."/>
        </authorList>
    </citation>
    <scope>NUCLEOTIDE SEQUENCE</scope>
    <source>
        <strain evidence="1">NBRC 14990</strain>
    </source>
</reference>
<dbReference type="Proteomes" id="UP000619479">
    <property type="component" value="Unassembled WGS sequence"/>
</dbReference>
<keyword evidence="2" id="KW-1185">Reference proteome</keyword>
<accession>A0A919MB74</accession>
<proteinExistence type="predicted"/>
<evidence type="ECO:0000313" key="2">
    <source>
        <dbReference type="Proteomes" id="UP000619479"/>
    </source>
</evidence>
<gene>
    <name evidence="1" type="ORF">Acy02nite_91690</name>
</gene>
<protein>
    <submittedName>
        <fullName evidence="1">Uncharacterized protein</fullName>
    </submittedName>
</protein>
<comment type="caution">
    <text evidence="1">The sequence shown here is derived from an EMBL/GenBank/DDBJ whole genome shotgun (WGS) entry which is preliminary data.</text>
</comment>